<dbReference type="Proteomes" id="UP000030746">
    <property type="component" value="Unassembled WGS sequence"/>
</dbReference>
<feature type="domain" description="SOCS box" evidence="4">
    <location>
        <begin position="198"/>
        <end position="246"/>
    </location>
</feature>
<dbReference type="PANTHER" id="PTHR24171">
    <property type="entry name" value="ANKYRIN REPEAT DOMAIN-CONTAINING PROTEIN 39-RELATED"/>
    <property type="match status" value="1"/>
</dbReference>
<sequence>MADLVKLLLNGFRREKKMLDAISSKNVEIVEHLIQDGFNVNSKLQRQGGNSALHLAAQLGDINLVKYLLKAGGDPMLKNDLNSTPIILAARNNHVGCLESLISSAKLLLGIESLWLQYHGSIFLWKESSEVILRCFICATPHLEKLRNNTQQNLFFLCADKKMYKCLKLWVVLGNKLNSSQVAYLNSEEDKEFISWMLNYRKKIQSLKYYCSLEIRQSLHNKCNVFYGCQLLPIPKSLQEYICFRI</sequence>
<keyword evidence="1" id="KW-0677">Repeat</keyword>
<dbReference type="RefSeq" id="XP_009066440.1">
    <property type="nucleotide sequence ID" value="XM_009068192.1"/>
</dbReference>
<dbReference type="GeneID" id="20236775"/>
<dbReference type="EMBL" id="KB203854">
    <property type="protein sequence ID" value="ESO82635.1"/>
    <property type="molecule type" value="Genomic_DNA"/>
</dbReference>
<evidence type="ECO:0000256" key="3">
    <source>
        <dbReference type="PROSITE-ProRule" id="PRU00023"/>
    </source>
</evidence>
<gene>
    <name evidence="5" type="ORF">LOTGIDRAFT_155649</name>
</gene>
<dbReference type="PROSITE" id="PS50225">
    <property type="entry name" value="SOCS"/>
    <property type="match status" value="1"/>
</dbReference>
<protein>
    <recommendedName>
        <fullName evidence="4">SOCS box domain-containing protein</fullName>
    </recommendedName>
</protein>
<evidence type="ECO:0000313" key="6">
    <source>
        <dbReference type="Proteomes" id="UP000030746"/>
    </source>
</evidence>
<dbReference type="SMART" id="SM00248">
    <property type="entry name" value="ANK"/>
    <property type="match status" value="4"/>
</dbReference>
<dbReference type="OMA" id="NCALHIA"/>
<dbReference type="SUPFAM" id="SSF48403">
    <property type="entry name" value="Ankyrin repeat"/>
    <property type="match status" value="1"/>
</dbReference>
<keyword evidence="2 3" id="KW-0040">ANK repeat</keyword>
<accession>V3ZJT0</accession>
<dbReference type="OrthoDB" id="496981at2759"/>
<name>V3ZJT0_LOTGI</name>
<feature type="repeat" description="ANK" evidence="3">
    <location>
        <begin position="48"/>
        <end position="80"/>
    </location>
</feature>
<dbReference type="Pfam" id="PF12796">
    <property type="entry name" value="Ank_2"/>
    <property type="match status" value="1"/>
</dbReference>
<reference evidence="5 6" key="1">
    <citation type="journal article" date="2013" name="Nature">
        <title>Insights into bilaterian evolution from three spiralian genomes.</title>
        <authorList>
            <person name="Simakov O."/>
            <person name="Marletaz F."/>
            <person name="Cho S.J."/>
            <person name="Edsinger-Gonzales E."/>
            <person name="Havlak P."/>
            <person name="Hellsten U."/>
            <person name="Kuo D.H."/>
            <person name="Larsson T."/>
            <person name="Lv J."/>
            <person name="Arendt D."/>
            <person name="Savage R."/>
            <person name="Osoegawa K."/>
            <person name="de Jong P."/>
            <person name="Grimwood J."/>
            <person name="Chapman J.A."/>
            <person name="Shapiro H."/>
            <person name="Aerts A."/>
            <person name="Otillar R.P."/>
            <person name="Terry A.Y."/>
            <person name="Boore J.L."/>
            <person name="Grigoriev I.V."/>
            <person name="Lindberg D.R."/>
            <person name="Seaver E.C."/>
            <person name="Weisblat D.A."/>
            <person name="Putnam N.H."/>
            <person name="Rokhsar D.S."/>
        </authorList>
    </citation>
    <scope>NUCLEOTIDE SEQUENCE [LARGE SCALE GENOMIC DNA]</scope>
</reference>
<dbReference type="KEGG" id="lgi:LOTGIDRAFT_155649"/>
<dbReference type="InterPro" id="IPR036770">
    <property type="entry name" value="Ankyrin_rpt-contain_sf"/>
</dbReference>
<dbReference type="CTD" id="20236775"/>
<dbReference type="PROSITE" id="PS50297">
    <property type="entry name" value="ANK_REP_REGION"/>
    <property type="match status" value="1"/>
</dbReference>
<dbReference type="HOGENOM" id="CLU_1130186_0_0_1"/>
<dbReference type="AlphaFoldDB" id="V3ZJT0"/>
<keyword evidence="6" id="KW-1185">Reference proteome</keyword>
<dbReference type="Gene3D" id="1.25.40.20">
    <property type="entry name" value="Ankyrin repeat-containing domain"/>
    <property type="match status" value="1"/>
</dbReference>
<dbReference type="InterPro" id="IPR001496">
    <property type="entry name" value="SOCS_box"/>
</dbReference>
<evidence type="ECO:0000259" key="4">
    <source>
        <dbReference type="PROSITE" id="PS50225"/>
    </source>
</evidence>
<evidence type="ECO:0000256" key="2">
    <source>
        <dbReference type="ARBA" id="ARBA00023043"/>
    </source>
</evidence>
<evidence type="ECO:0000256" key="1">
    <source>
        <dbReference type="ARBA" id="ARBA00022737"/>
    </source>
</evidence>
<dbReference type="PROSITE" id="PS50088">
    <property type="entry name" value="ANK_REPEAT"/>
    <property type="match status" value="1"/>
</dbReference>
<proteinExistence type="predicted"/>
<dbReference type="InterPro" id="IPR002110">
    <property type="entry name" value="Ankyrin_rpt"/>
</dbReference>
<organism evidence="5 6">
    <name type="scientific">Lottia gigantea</name>
    <name type="common">Giant owl limpet</name>
    <dbReference type="NCBI Taxonomy" id="225164"/>
    <lineage>
        <taxon>Eukaryota</taxon>
        <taxon>Metazoa</taxon>
        <taxon>Spiralia</taxon>
        <taxon>Lophotrochozoa</taxon>
        <taxon>Mollusca</taxon>
        <taxon>Gastropoda</taxon>
        <taxon>Patellogastropoda</taxon>
        <taxon>Lottioidea</taxon>
        <taxon>Lottiidae</taxon>
        <taxon>Lottia</taxon>
    </lineage>
</organism>
<evidence type="ECO:0000313" key="5">
    <source>
        <dbReference type="EMBL" id="ESO82635.1"/>
    </source>
</evidence>